<evidence type="ECO:0000256" key="11">
    <source>
        <dbReference type="ARBA" id="ARBA00023204"/>
    </source>
</evidence>
<feature type="active site" evidence="13">
    <location>
        <position position="19"/>
    </location>
</feature>
<keyword evidence="9 13" id="KW-0238">DNA-binding</keyword>
<dbReference type="AlphaFoldDB" id="A0A9X4MK77"/>
<dbReference type="InterPro" id="IPR036397">
    <property type="entry name" value="RNaseH_sf"/>
</dbReference>
<evidence type="ECO:0000256" key="8">
    <source>
        <dbReference type="ARBA" id="ARBA00022842"/>
    </source>
</evidence>
<accession>A0A9X4MK77</accession>
<keyword evidence="10 13" id="KW-0233">DNA recombination</keyword>
<dbReference type="PRINTS" id="PR00696">
    <property type="entry name" value="RSOLVASERUVC"/>
</dbReference>
<proteinExistence type="inferred from homology"/>
<dbReference type="SUPFAM" id="SSF53098">
    <property type="entry name" value="Ribonuclease H-like"/>
    <property type="match status" value="1"/>
</dbReference>
<evidence type="ECO:0000256" key="3">
    <source>
        <dbReference type="ARBA" id="ARBA00022722"/>
    </source>
</evidence>
<evidence type="ECO:0000313" key="16">
    <source>
        <dbReference type="Proteomes" id="UP001154240"/>
    </source>
</evidence>
<comment type="caution">
    <text evidence="15">The sequence shown here is derived from an EMBL/GenBank/DDBJ whole genome shotgun (WGS) entry which is preliminary data.</text>
</comment>
<comment type="subcellular location">
    <subcellularLocation>
        <location evidence="13">Cytoplasm</location>
    </subcellularLocation>
</comment>
<sequence length="171" mass="18268">MSQGKVKAGAETVRILGIDPGSRATGYGVIDQQGNGLTFVTCGVIRTSEKKPFPERLEEIYNGIGEVIGAYKPQLVGVEDIFTAINPRSALKLGHARGVLILAARQHGLLLEEYSPTVVKQAVAGYGQAPKEQVQQMVRVLLKLVASPSHDAADALAVAICRASHSRNLLR</sequence>
<dbReference type="Pfam" id="PF02075">
    <property type="entry name" value="RuvC"/>
    <property type="match status" value="1"/>
</dbReference>
<keyword evidence="5 13" id="KW-0255">Endonuclease</keyword>
<organism evidence="15 16">
    <name type="scientific">Thiovibrio frasassiensis</name>
    <dbReference type="NCBI Taxonomy" id="2984131"/>
    <lineage>
        <taxon>Bacteria</taxon>
        <taxon>Pseudomonadati</taxon>
        <taxon>Thermodesulfobacteriota</taxon>
        <taxon>Desulfobulbia</taxon>
        <taxon>Desulfobulbales</taxon>
        <taxon>Thiovibrionaceae</taxon>
        <taxon>Thiovibrio</taxon>
    </lineage>
</organism>
<keyword evidence="3 13" id="KW-0540">Nuclease</keyword>
<dbReference type="GO" id="GO:0048476">
    <property type="term" value="C:Holliday junction resolvase complex"/>
    <property type="evidence" value="ECO:0007669"/>
    <property type="project" value="UniProtKB-UniRule"/>
</dbReference>
<dbReference type="PROSITE" id="PS01321">
    <property type="entry name" value="RUVC"/>
    <property type="match status" value="1"/>
</dbReference>
<dbReference type="GO" id="GO:0003677">
    <property type="term" value="F:DNA binding"/>
    <property type="evidence" value="ECO:0007669"/>
    <property type="project" value="UniProtKB-KW"/>
</dbReference>
<comment type="cofactor">
    <cofactor evidence="13">
        <name>Mg(2+)</name>
        <dbReference type="ChEBI" id="CHEBI:18420"/>
    </cofactor>
    <text evidence="13">Binds 2 Mg(2+) ion per subunit.</text>
</comment>
<evidence type="ECO:0000256" key="2">
    <source>
        <dbReference type="ARBA" id="ARBA00022490"/>
    </source>
</evidence>
<evidence type="ECO:0000256" key="13">
    <source>
        <dbReference type="HAMAP-Rule" id="MF_00034"/>
    </source>
</evidence>
<evidence type="ECO:0000256" key="9">
    <source>
        <dbReference type="ARBA" id="ARBA00023125"/>
    </source>
</evidence>
<dbReference type="PANTHER" id="PTHR30194">
    <property type="entry name" value="CROSSOVER JUNCTION ENDODEOXYRIBONUCLEASE RUVC"/>
    <property type="match status" value="1"/>
</dbReference>
<dbReference type="EC" id="3.1.21.10" evidence="13 14"/>
<reference evidence="15" key="2">
    <citation type="submission" date="2022-10" db="EMBL/GenBank/DDBJ databases">
        <authorList>
            <person name="Aronson H.S."/>
        </authorList>
    </citation>
    <scope>NUCLEOTIDE SEQUENCE</scope>
    <source>
        <strain evidence="15">RS19-109</strain>
    </source>
</reference>
<evidence type="ECO:0000256" key="14">
    <source>
        <dbReference type="NCBIfam" id="TIGR00228"/>
    </source>
</evidence>
<keyword evidence="7 13" id="KW-0378">Hydrolase</keyword>
<dbReference type="InterPro" id="IPR012337">
    <property type="entry name" value="RNaseH-like_sf"/>
</dbReference>
<evidence type="ECO:0000256" key="7">
    <source>
        <dbReference type="ARBA" id="ARBA00022801"/>
    </source>
</evidence>
<dbReference type="Proteomes" id="UP001154240">
    <property type="component" value="Unassembled WGS sequence"/>
</dbReference>
<dbReference type="GO" id="GO:0008821">
    <property type="term" value="F:crossover junction DNA endonuclease activity"/>
    <property type="evidence" value="ECO:0007669"/>
    <property type="project" value="UniProtKB-UniRule"/>
</dbReference>
<protein>
    <recommendedName>
        <fullName evidence="13 14">Crossover junction endodeoxyribonuclease RuvC</fullName>
        <ecNumber evidence="13 14">3.1.21.10</ecNumber>
    </recommendedName>
    <alternativeName>
        <fullName evidence="13">Holliday junction nuclease RuvC</fullName>
    </alternativeName>
    <alternativeName>
        <fullName evidence="13">Holliday junction resolvase RuvC</fullName>
    </alternativeName>
</protein>
<feature type="binding site" evidence="13">
    <location>
        <position position="79"/>
    </location>
    <ligand>
        <name>Mg(2+)</name>
        <dbReference type="ChEBI" id="CHEBI:18420"/>
        <label>2</label>
    </ligand>
</feature>
<comment type="function">
    <text evidence="13">The RuvA-RuvB-RuvC complex processes Holliday junction (HJ) DNA during genetic recombination and DNA repair. Endonuclease that resolves HJ intermediates. Cleaves cruciform DNA by making single-stranded nicks across the HJ at symmetrical positions within the homologous arms, yielding a 5'-phosphate and a 3'-hydroxyl group; requires a central core of homology in the junction. The consensus cleavage sequence is 5'-(A/T)TT(C/G)-3'. Cleavage occurs on the 3'-side of the TT dinucleotide at the point of strand exchange. HJ branch migration catalyzed by RuvA-RuvB allows RuvC to scan DNA until it finds its consensus sequence, where it cleaves and resolves the cruciform DNA.</text>
</comment>
<feature type="active site" evidence="13">
    <location>
        <position position="79"/>
    </location>
</feature>
<dbReference type="GO" id="GO:0006281">
    <property type="term" value="P:DNA repair"/>
    <property type="evidence" value="ECO:0007669"/>
    <property type="project" value="UniProtKB-UniRule"/>
</dbReference>
<dbReference type="FunFam" id="3.30.420.10:FF:000002">
    <property type="entry name" value="Crossover junction endodeoxyribonuclease RuvC"/>
    <property type="match status" value="1"/>
</dbReference>
<dbReference type="GO" id="GO:0005737">
    <property type="term" value="C:cytoplasm"/>
    <property type="evidence" value="ECO:0007669"/>
    <property type="project" value="UniProtKB-SubCell"/>
</dbReference>
<keyword evidence="6 13" id="KW-0227">DNA damage</keyword>
<evidence type="ECO:0000256" key="5">
    <source>
        <dbReference type="ARBA" id="ARBA00022759"/>
    </source>
</evidence>
<feature type="binding site" evidence="13">
    <location>
        <position position="151"/>
    </location>
    <ligand>
        <name>Mg(2+)</name>
        <dbReference type="ChEBI" id="CHEBI:18420"/>
        <label>1</label>
    </ligand>
</feature>
<evidence type="ECO:0000256" key="6">
    <source>
        <dbReference type="ARBA" id="ARBA00022763"/>
    </source>
</evidence>
<evidence type="ECO:0000256" key="1">
    <source>
        <dbReference type="ARBA" id="ARBA00009518"/>
    </source>
</evidence>
<dbReference type="GO" id="GO:0000287">
    <property type="term" value="F:magnesium ion binding"/>
    <property type="evidence" value="ECO:0007669"/>
    <property type="project" value="UniProtKB-UniRule"/>
</dbReference>
<dbReference type="InterPro" id="IPR020563">
    <property type="entry name" value="X-over_junc_endoDNase_Mg_BS"/>
</dbReference>
<dbReference type="InterPro" id="IPR002176">
    <property type="entry name" value="X-over_junc_endoDNase_RuvC"/>
</dbReference>
<gene>
    <name evidence="13 15" type="primary">ruvC</name>
    <name evidence="15" type="ORF">OLX77_12855</name>
</gene>
<keyword evidence="4 13" id="KW-0479">Metal-binding</keyword>
<evidence type="ECO:0000313" key="15">
    <source>
        <dbReference type="EMBL" id="MDG4477043.1"/>
    </source>
</evidence>
<dbReference type="RefSeq" id="WP_307634008.1">
    <property type="nucleotide sequence ID" value="NZ_JAPHEH010000001.1"/>
</dbReference>
<dbReference type="NCBIfam" id="TIGR00228">
    <property type="entry name" value="ruvC"/>
    <property type="match status" value="1"/>
</dbReference>
<comment type="subunit">
    <text evidence="13">Homodimer which binds Holliday junction (HJ) DNA. The HJ becomes 2-fold symmetrical on binding to RuvC with unstacked arms; it has a different conformation from HJ DNA in complex with RuvA. In the full resolvosome a probable DNA-RuvA(4)-RuvB(12)-RuvC(2) complex forms which resolves the HJ.</text>
</comment>
<evidence type="ECO:0000256" key="12">
    <source>
        <dbReference type="ARBA" id="ARBA00029354"/>
    </source>
</evidence>
<dbReference type="EMBL" id="JAPHEH010000001">
    <property type="protein sequence ID" value="MDG4477043.1"/>
    <property type="molecule type" value="Genomic_DNA"/>
</dbReference>
<keyword evidence="11 13" id="KW-0234">DNA repair</keyword>
<comment type="similarity">
    <text evidence="1 13">Belongs to the RuvC family.</text>
</comment>
<dbReference type="Gene3D" id="3.30.420.10">
    <property type="entry name" value="Ribonuclease H-like superfamily/Ribonuclease H"/>
    <property type="match status" value="1"/>
</dbReference>
<dbReference type="HAMAP" id="MF_00034">
    <property type="entry name" value="RuvC"/>
    <property type="match status" value="1"/>
</dbReference>
<feature type="active site" evidence="13">
    <location>
        <position position="151"/>
    </location>
</feature>
<dbReference type="CDD" id="cd16962">
    <property type="entry name" value="RuvC"/>
    <property type="match status" value="1"/>
</dbReference>
<evidence type="ECO:0000256" key="10">
    <source>
        <dbReference type="ARBA" id="ARBA00023172"/>
    </source>
</evidence>
<keyword evidence="16" id="KW-1185">Reference proteome</keyword>
<comment type="catalytic activity">
    <reaction evidence="12 13">
        <text>Endonucleolytic cleavage at a junction such as a reciprocal single-stranded crossover between two homologous DNA duplexes (Holliday junction).</text>
        <dbReference type="EC" id="3.1.21.10"/>
    </reaction>
</comment>
<name>A0A9X4MK77_9BACT</name>
<dbReference type="NCBIfam" id="NF000711">
    <property type="entry name" value="PRK00039.2-1"/>
    <property type="match status" value="1"/>
</dbReference>
<evidence type="ECO:0000256" key="4">
    <source>
        <dbReference type="ARBA" id="ARBA00022723"/>
    </source>
</evidence>
<dbReference type="GO" id="GO:0006310">
    <property type="term" value="P:DNA recombination"/>
    <property type="evidence" value="ECO:0007669"/>
    <property type="project" value="UniProtKB-UniRule"/>
</dbReference>
<feature type="binding site" evidence="13">
    <location>
        <position position="19"/>
    </location>
    <ligand>
        <name>Mg(2+)</name>
        <dbReference type="ChEBI" id="CHEBI:18420"/>
        <label>1</label>
    </ligand>
</feature>
<keyword evidence="2 13" id="KW-0963">Cytoplasm</keyword>
<keyword evidence="8 13" id="KW-0460">Magnesium</keyword>
<reference evidence="15" key="1">
    <citation type="journal article" date="2022" name="bioRxiv">
        <title>Thiovibrio frasassiensisgen. nov., sp. nov., an autotrophic, elemental sulfur disproportionating bacterium isolated from sulfidic karst sediment, and proposal of Thiovibrionaceae fam. nov.</title>
        <authorList>
            <person name="Aronson H."/>
            <person name="Thomas C."/>
            <person name="Bhattacharyya M."/>
            <person name="Eckstein S."/>
            <person name="Jensen S."/>
            <person name="Barco R."/>
            <person name="Macalady J."/>
            <person name="Amend J."/>
        </authorList>
    </citation>
    <scope>NUCLEOTIDE SEQUENCE</scope>
    <source>
        <strain evidence="15">RS19-109</strain>
    </source>
</reference>
<dbReference type="PANTHER" id="PTHR30194:SF3">
    <property type="entry name" value="CROSSOVER JUNCTION ENDODEOXYRIBONUCLEASE RUVC"/>
    <property type="match status" value="1"/>
</dbReference>